<dbReference type="InterPro" id="IPR000896">
    <property type="entry name" value="Hemocyanin/hexamerin_mid_dom"/>
</dbReference>
<evidence type="ECO:0000259" key="3">
    <source>
        <dbReference type="Pfam" id="PF00372"/>
    </source>
</evidence>
<feature type="signal peptide" evidence="2">
    <location>
        <begin position="1"/>
        <end position="22"/>
    </location>
</feature>
<evidence type="ECO:0000313" key="6">
    <source>
        <dbReference type="EMBL" id="AUO15574.1"/>
    </source>
</evidence>
<sequence>MKFAVAVVALLAALAAASTKEADEVSLKKQQDVLRLLYKIHQKFVNPELTETAKSFDIEKNVDHYRDAQVVHRFLDFYKHGRFLERDQQLLPHCKKHMYQFRLVFDLLFFANDYDTFYKTAVWVREHLNQGMFYYAFTVAVLNREDTKNVVLPPVYEIWPELFVHSDVIQKAYDAYGRGLTYDKEHPYVVYANYTGYPVAHHPEELVSYFREDVGLSAYFSSIFYKSPSFLNRVNYTGIPEDKFRGLRFYSYVEHLLTRYNMERLSNRLPFVKPVEFFNPIDVGYYPELRLHSGVEAPFRPEGLNMGDKWNLKKDYLLSLEWRIRDSIDYGFVMDRQHEKVDLIEKKAVQILGNIIEGNGDSLNSKFYGHFMRDLIVAFGRSVDEDNHYSAAPSVLEFIETATRDPLYFRILARVDTMFKQYFKQLPPYTKHDLEHPEFKITDLTVDKIVTYFDDFDFSIANTISIKSMEEKDKVNVVARTHRLNHKPFNYKMTINSEKDDNVVVRVFYGPRFDYLGREMSFEEQRKRFHMFDIFDMKLHAGENKIERSTKDMSIYSDTAASGRDLWSRTQQALKGEKPFVAEEFLRLQRFPQRLAVPKGTREGMPLRFFVFVHPATEAVENSPFMSFTDNELINYPLERRVFEFDLDVPNARFADTVVFHKTENDTA</sequence>
<dbReference type="GO" id="GO:0005615">
    <property type="term" value="C:extracellular space"/>
    <property type="evidence" value="ECO:0007669"/>
    <property type="project" value="UniProtKB-ARBA"/>
</dbReference>
<dbReference type="SUPFAM" id="SSF48050">
    <property type="entry name" value="Hemocyanin, N-terminal domain"/>
    <property type="match status" value="1"/>
</dbReference>
<dbReference type="Gene3D" id="1.10.1280.10">
    <property type="entry name" value="Di-copper center containing domain from catechol oxidase"/>
    <property type="match status" value="1"/>
</dbReference>
<dbReference type="InterPro" id="IPR036697">
    <property type="entry name" value="Hemocyanin_N_sf"/>
</dbReference>
<dbReference type="PANTHER" id="PTHR11511:SF5">
    <property type="entry name" value="FAT-BODY PROTEIN 1-RELATED"/>
    <property type="match status" value="1"/>
</dbReference>
<keyword evidence="2" id="KW-0732">Signal</keyword>
<dbReference type="Gene3D" id="1.20.1370.10">
    <property type="entry name" value="Hemocyanin, N-terminal domain"/>
    <property type="match status" value="1"/>
</dbReference>
<protein>
    <submittedName>
        <fullName evidence="6">Hexamerin-like protein 2</fullName>
    </submittedName>
</protein>
<dbReference type="InterPro" id="IPR014756">
    <property type="entry name" value="Ig_E-set"/>
</dbReference>
<evidence type="ECO:0000259" key="4">
    <source>
        <dbReference type="Pfam" id="PF03722"/>
    </source>
</evidence>
<dbReference type="PROSITE" id="PS00210">
    <property type="entry name" value="HEMOCYANIN_2"/>
    <property type="match status" value="1"/>
</dbReference>
<dbReference type="SUPFAM" id="SSF48056">
    <property type="entry name" value="Di-copper centre-containing domain"/>
    <property type="match status" value="1"/>
</dbReference>
<evidence type="ECO:0000259" key="5">
    <source>
        <dbReference type="Pfam" id="PF03723"/>
    </source>
</evidence>
<dbReference type="InterPro" id="IPR013788">
    <property type="entry name" value="Hemocyanin/hexamerin"/>
</dbReference>
<dbReference type="Pfam" id="PF03723">
    <property type="entry name" value="Hemocyanin_C"/>
    <property type="match status" value="1"/>
</dbReference>
<proteinExistence type="evidence at transcript level"/>
<dbReference type="EMBL" id="KY086441">
    <property type="protein sequence ID" value="AUO15574.1"/>
    <property type="molecule type" value="mRNA"/>
</dbReference>
<dbReference type="Pfam" id="PF00372">
    <property type="entry name" value="Hemocyanin_M"/>
    <property type="match status" value="1"/>
</dbReference>
<dbReference type="AlphaFoldDB" id="A0A2I6SDC7"/>
<dbReference type="GO" id="GO:0045735">
    <property type="term" value="F:nutrient reservoir activity"/>
    <property type="evidence" value="ECO:0007669"/>
    <property type="project" value="UniProtKB-KW"/>
</dbReference>
<dbReference type="PANTHER" id="PTHR11511">
    <property type="entry name" value="LARVAL STORAGE PROTEIN/PHENOLOXIDASE"/>
    <property type="match status" value="1"/>
</dbReference>
<feature type="chain" id="PRO_5014326614" evidence="2">
    <location>
        <begin position="23"/>
        <end position="668"/>
    </location>
</feature>
<dbReference type="SUPFAM" id="SSF81296">
    <property type="entry name" value="E set domains"/>
    <property type="match status" value="1"/>
</dbReference>
<dbReference type="InterPro" id="IPR037020">
    <property type="entry name" value="Hemocyanin_C_sf"/>
</dbReference>
<dbReference type="PRINTS" id="PR00187">
    <property type="entry name" value="HAEMOCYANIN"/>
</dbReference>
<dbReference type="InterPro" id="IPR005203">
    <property type="entry name" value="Hemocyanin_C"/>
</dbReference>
<feature type="domain" description="Hemocyanin C-terminal" evidence="5">
    <location>
        <begin position="428"/>
        <end position="661"/>
    </location>
</feature>
<evidence type="ECO:0000256" key="1">
    <source>
        <dbReference type="ARBA" id="ARBA00022761"/>
    </source>
</evidence>
<keyword evidence="1" id="KW-0758">Storage protein</keyword>
<dbReference type="Gene3D" id="2.60.40.1520">
    <property type="entry name" value="Hemocyanin, C-terminal domain"/>
    <property type="match status" value="1"/>
</dbReference>
<feature type="domain" description="Hemocyanin N-terminal" evidence="4">
    <location>
        <begin position="27"/>
        <end position="149"/>
    </location>
</feature>
<accession>A0A2I6SDC7</accession>
<reference evidence="6" key="1">
    <citation type="journal article" date="2017" name="Zootaxa">
        <title>Molecular Phylogenetic Analysis of the Orthoptera (Arthropoda, Insecta) based on Hexamerin Sequences.</title>
        <authorList>
            <person name="Zhang X."/>
            <person name="Hao J."/>
            <person name="Xia Y.U."/>
            <person name="Chang Y."/>
            <person name="Zhang D."/>
            <person name="Yin H."/>
        </authorList>
    </citation>
    <scope>NUCLEOTIDE SEQUENCE</scope>
</reference>
<name>A0A2I6SDC7_9ORTH</name>
<dbReference type="Pfam" id="PF03722">
    <property type="entry name" value="Hemocyanin_N"/>
    <property type="match status" value="1"/>
</dbReference>
<dbReference type="InterPro" id="IPR008922">
    <property type="entry name" value="Di-copper_centre_dom_sf"/>
</dbReference>
<organism evidence="6">
    <name type="scientific">Tetrix subulata</name>
    <dbReference type="NCBI Taxonomy" id="288127"/>
    <lineage>
        <taxon>Eukaryota</taxon>
        <taxon>Metazoa</taxon>
        <taxon>Ecdysozoa</taxon>
        <taxon>Arthropoda</taxon>
        <taxon>Hexapoda</taxon>
        <taxon>Insecta</taxon>
        <taxon>Pterygota</taxon>
        <taxon>Neoptera</taxon>
        <taxon>Polyneoptera</taxon>
        <taxon>Orthoptera</taxon>
        <taxon>Caelifera</taxon>
        <taxon>Acrididea</taxon>
        <taxon>Tetrigoidea</taxon>
        <taxon>Tetrigidae</taxon>
        <taxon>Tetriginae</taxon>
        <taxon>Tetrix</taxon>
    </lineage>
</organism>
<feature type="domain" description="Hemocyanin middle" evidence="3">
    <location>
        <begin position="154"/>
        <end position="419"/>
    </location>
</feature>
<dbReference type="InterPro" id="IPR005204">
    <property type="entry name" value="Hemocyanin_N"/>
</dbReference>
<evidence type="ECO:0000256" key="2">
    <source>
        <dbReference type="SAM" id="SignalP"/>
    </source>
</evidence>